<feature type="region of interest" description="Disordered" evidence="1">
    <location>
        <begin position="388"/>
        <end position="448"/>
    </location>
</feature>
<evidence type="ECO:0000259" key="2">
    <source>
        <dbReference type="Pfam" id="PF23463"/>
    </source>
</evidence>
<evidence type="ECO:0000313" key="4">
    <source>
        <dbReference type="EMBL" id="RPA76040.1"/>
    </source>
</evidence>
<feature type="compositionally biased region" description="Basic and acidic residues" evidence="1">
    <location>
        <begin position="407"/>
        <end position="417"/>
    </location>
</feature>
<evidence type="ECO:0000256" key="1">
    <source>
        <dbReference type="SAM" id="MobiDB-lite"/>
    </source>
</evidence>
<evidence type="ECO:0000313" key="5">
    <source>
        <dbReference type="Proteomes" id="UP000275078"/>
    </source>
</evidence>
<dbReference type="Proteomes" id="UP000275078">
    <property type="component" value="Unassembled WGS sequence"/>
</dbReference>
<dbReference type="InterPro" id="IPR057826">
    <property type="entry name" value="WWE_C20G8.02"/>
</dbReference>
<dbReference type="PANTHER" id="PTHR23509">
    <property type="entry name" value="PA-PL1 PHOSPHOLIPASE FAMILY"/>
    <property type="match status" value="1"/>
</dbReference>
<feature type="compositionally biased region" description="Low complexity" evidence="1">
    <location>
        <begin position="303"/>
        <end position="321"/>
    </location>
</feature>
<dbReference type="GO" id="GO:0004620">
    <property type="term" value="F:phospholipase activity"/>
    <property type="evidence" value="ECO:0007669"/>
    <property type="project" value="TreeGrafter"/>
</dbReference>
<dbReference type="InterPro" id="IPR058055">
    <property type="entry name" value="PA-PLA1"/>
</dbReference>
<reference evidence="4 5" key="1">
    <citation type="journal article" date="2018" name="Nat. Ecol. Evol.">
        <title>Pezizomycetes genomes reveal the molecular basis of ectomycorrhizal truffle lifestyle.</title>
        <authorList>
            <person name="Murat C."/>
            <person name="Payen T."/>
            <person name="Noel B."/>
            <person name="Kuo A."/>
            <person name="Morin E."/>
            <person name="Chen J."/>
            <person name="Kohler A."/>
            <person name="Krizsan K."/>
            <person name="Balestrini R."/>
            <person name="Da Silva C."/>
            <person name="Montanini B."/>
            <person name="Hainaut M."/>
            <person name="Levati E."/>
            <person name="Barry K.W."/>
            <person name="Belfiori B."/>
            <person name="Cichocki N."/>
            <person name="Clum A."/>
            <person name="Dockter R.B."/>
            <person name="Fauchery L."/>
            <person name="Guy J."/>
            <person name="Iotti M."/>
            <person name="Le Tacon F."/>
            <person name="Lindquist E.A."/>
            <person name="Lipzen A."/>
            <person name="Malagnac F."/>
            <person name="Mello A."/>
            <person name="Molinier V."/>
            <person name="Miyauchi S."/>
            <person name="Poulain J."/>
            <person name="Riccioni C."/>
            <person name="Rubini A."/>
            <person name="Sitrit Y."/>
            <person name="Splivallo R."/>
            <person name="Traeger S."/>
            <person name="Wang M."/>
            <person name="Zifcakova L."/>
            <person name="Wipf D."/>
            <person name="Zambonelli A."/>
            <person name="Paolocci F."/>
            <person name="Nowrousian M."/>
            <person name="Ottonello S."/>
            <person name="Baldrian P."/>
            <person name="Spatafora J.W."/>
            <person name="Henrissat B."/>
            <person name="Nagy L.G."/>
            <person name="Aury J.M."/>
            <person name="Wincker P."/>
            <person name="Grigoriev I.V."/>
            <person name="Bonfante P."/>
            <person name="Martin F.M."/>
        </authorList>
    </citation>
    <scope>NUCLEOTIDE SEQUENCE [LARGE SCALE GENOMIC DNA]</scope>
    <source>
        <strain evidence="4 5">RN42</strain>
    </source>
</reference>
<feature type="region of interest" description="Disordered" evidence="1">
    <location>
        <begin position="50"/>
        <end position="113"/>
    </location>
</feature>
<dbReference type="OrthoDB" id="431378at2759"/>
<protein>
    <recommendedName>
        <fullName evidence="6">DDHD domain-containing protein</fullName>
    </recommendedName>
</protein>
<keyword evidence="5" id="KW-1185">Reference proteome</keyword>
<dbReference type="GO" id="GO:0005737">
    <property type="term" value="C:cytoplasm"/>
    <property type="evidence" value="ECO:0007669"/>
    <property type="project" value="TreeGrafter"/>
</dbReference>
<evidence type="ECO:0008006" key="6">
    <source>
        <dbReference type="Google" id="ProtNLM"/>
    </source>
</evidence>
<dbReference type="AlphaFoldDB" id="A0A3N4HW05"/>
<dbReference type="STRING" id="1160509.A0A3N4HW05"/>
<feature type="compositionally biased region" description="Polar residues" evidence="1">
    <location>
        <begin position="50"/>
        <end position="73"/>
    </location>
</feature>
<gene>
    <name evidence="4" type="ORF">BJ508DRAFT_242805</name>
</gene>
<feature type="domain" description="DUF7131" evidence="3">
    <location>
        <begin position="328"/>
        <end position="384"/>
    </location>
</feature>
<organism evidence="4 5">
    <name type="scientific">Ascobolus immersus RN42</name>
    <dbReference type="NCBI Taxonomy" id="1160509"/>
    <lineage>
        <taxon>Eukaryota</taxon>
        <taxon>Fungi</taxon>
        <taxon>Dikarya</taxon>
        <taxon>Ascomycota</taxon>
        <taxon>Pezizomycotina</taxon>
        <taxon>Pezizomycetes</taxon>
        <taxon>Pezizales</taxon>
        <taxon>Ascobolaceae</taxon>
        <taxon>Ascobolus</taxon>
    </lineage>
</organism>
<dbReference type="Pfam" id="PF23465">
    <property type="entry name" value="DUF7131"/>
    <property type="match status" value="1"/>
</dbReference>
<dbReference type="EMBL" id="ML119752">
    <property type="protein sequence ID" value="RPA76040.1"/>
    <property type="molecule type" value="Genomic_DNA"/>
</dbReference>
<accession>A0A3N4HW05</accession>
<dbReference type="InterPro" id="IPR055555">
    <property type="entry name" value="PA-PLA1_DUF7131"/>
</dbReference>
<name>A0A3N4HW05_ASCIM</name>
<dbReference type="Pfam" id="PF23463">
    <property type="entry name" value="WWE_2"/>
    <property type="match status" value="1"/>
</dbReference>
<sequence>MISFRLCSRSRLLQDHRPQALHGRINQHLRVQHLQVPSYHSLSIPNLSAPRLSTSASHQPTHRLSPSNFNPTKNKPHTALQKMPITPTPSRPLSRQSTPKPSGPPMDPDRPPLQAAKDHIISAHRHRLSQKSYPEDCPPLRVRWHYAVDVPKRKPFEQDSTTGENNAPPVKKPKQYVAFTALDSAAIEDAYQKLIAEEDAALANPKTEADLSHGIEGLGLTAQEVEAREKERRVPVNEDYLFDVDVKRRELVPAYWVGSTYDVRRGTWFFQEGATMKPCDENLATQIEEGYIRMAPFRKPKPDTTAASTTTTTAATTATDSSSGLQQKTWRLLGAHMSSFVVYVDANTAWLLTDDFYGKISSTVYQRITAGSHLGGYRLCRGYTEDTVPEASKTDSNNLKVPSADSLRPKTPPEKPSLRLKSSQQDLKWKRASMPPPSTGTFPSEDALDDEMDIQSPSVENARRALERKMSSFGIDEDGEGDILEGDMKEDYDNKGDGASNQAREIDHLVLVTHGIGQRLSMRMESVNFVHDVNVFRKTLKSVYGRSTGLQALNKDLQTPKETKNCRVQVLPVCWRHLVDFPQKPLPPQGTDDHDAPYPSLQDITVEGVPAVRGLIADLALDVLLYQSPQYRTEIERVVLSECERIVSEFKRRNPNWSGKVSLVGHSLGSAIFFDLLEAASTSSPT</sequence>
<feature type="domain" description="C20G8.02-like WWE" evidence="2">
    <location>
        <begin position="142"/>
        <end position="265"/>
    </location>
</feature>
<dbReference type="PANTHER" id="PTHR23509:SF10">
    <property type="entry name" value="LD21067P"/>
    <property type="match status" value="1"/>
</dbReference>
<feature type="non-terminal residue" evidence="4">
    <location>
        <position position="686"/>
    </location>
</feature>
<proteinExistence type="predicted"/>
<feature type="region of interest" description="Disordered" evidence="1">
    <location>
        <begin position="298"/>
        <end position="321"/>
    </location>
</feature>
<evidence type="ECO:0000259" key="3">
    <source>
        <dbReference type="Pfam" id="PF23465"/>
    </source>
</evidence>